<feature type="compositionally biased region" description="Polar residues" evidence="10">
    <location>
        <begin position="329"/>
        <end position="338"/>
    </location>
</feature>
<dbReference type="InterPro" id="IPR001781">
    <property type="entry name" value="Znf_LIM"/>
</dbReference>
<feature type="compositionally biased region" description="Low complexity" evidence="10">
    <location>
        <begin position="1545"/>
        <end position="1565"/>
    </location>
</feature>
<feature type="compositionally biased region" description="Basic and acidic residues" evidence="10">
    <location>
        <begin position="779"/>
        <end position="788"/>
    </location>
</feature>
<dbReference type="PANTHER" id="PTHR24210">
    <property type="entry name" value="LIM DOMAIN-CONTAINING PROTEIN"/>
    <property type="match status" value="1"/>
</dbReference>
<feature type="compositionally biased region" description="Low complexity" evidence="10">
    <location>
        <begin position="1754"/>
        <end position="1763"/>
    </location>
</feature>
<feature type="compositionally biased region" description="Polar residues" evidence="10">
    <location>
        <begin position="1624"/>
        <end position="1635"/>
    </location>
</feature>
<feature type="domain" description="LIM zinc-binding" evidence="11">
    <location>
        <begin position="1771"/>
        <end position="1830"/>
    </location>
</feature>
<feature type="compositionally biased region" description="Low complexity" evidence="10">
    <location>
        <begin position="845"/>
        <end position="857"/>
    </location>
</feature>
<feature type="compositionally biased region" description="Polar residues" evidence="10">
    <location>
        <begin position="248"/>
        <end position="268"/>
    </location>
</feature>
<dbReference type="Pfam" id="PF00412">
    <property type="entry name" value="LIM"/>
    <property type="match status" value="2"/>
</dbReference>
<dbReference type="FunFam" id="2.10.110.10:FF:000008">
    <property type="entry name" value="Paxillin isoform 1"/>
    <property type="match status" value="1"/>
</dbReference>
<feature type="region of interest" description="Disordered" evidence="10">
    <location>
        <begin position="1730"/>
        <end position="1766"/>
    </location>
</feature>
<keyword evidence="7" id="KW-0965">Cell junction</keyword>
<evidence type="ECO:0000256" key="10">
    <source>
        <dbReference type="SAM" id="MobiDB-lite"/>
    </source>
</evidence>
<dbReference type="PANTHER" id="PTHR24210:SF0">
    <property type="entry name" value="LIM DOMAIN-CONTAINING PROTEIN"/>
    <property type="match status" value="1"/>
</dbReference>
<feature type="compositionally biased region" description="Acidic residues" evidence="10">
    <location>
        <begin position="789"/>
        <end position="805"/>
    </location>
</feature>
<dbReference type="SMART" id="SM00132">
    <property type="entry name" value="LIM"/>
    <property type="match status" value="3"/>
</dbReference>
<feature type="region of interest" description="Disordered" evidence="10">
    <location>
        <begin position="569"/>
        <end position="1565"/>
    </location>
</feature>
<feature type="compositionally biased region" description="Pro residues" evidence="10">
    <location>
        <begin position="1196"/>
        <end position="1206"/>
    </location>
</feature>
<feature type="compositionally biased region" description="Basic residues" evidence="10">
    <location>
        <begin position="977"/>
        <end position="988"/>
    </location>
</feature>
<keyword evidence="8 9" id="KW-0440">LIM domain</keyword>
<feature type="compositionally biased region" description="Polar residues" evidence="10">
    <location>
        <begin position="671"/>
        <end position="680"/>
    </location>
</feature>
<feature type="compositionally biased region" description="Polar residues" evidence="10">
    <location>
        <begin position="724"/>
        <end position="734"/>
    </location>
</feature>
<dbReference type="PROSITE" id="PS00478">
    <property type="entry name" value="LIM_DOMAIN_1"/>
    <property type="match status" value="1"/>
</dbReference>
<protein>
    <recommendedName>
        <fullName evidence="11">LIM zinc-binding domain-containing protein</fullName>
    </recommendedName>
</protein>
<dbReference type="Proteomes" id="UP000307440">
    <property type="component" value="Unassembled WGS sequence"/>
</dbReference>
<keyword evidence="6 9" id="KW-0862">Zinc</keyword>
<feature type="compositionally biased region" description="Polar residues" evidence="10">
    <location>
        <begin position="392"/>
        <end position="403"/>
    </location>
</feature>
<evidence type="ECO:0000256" key="1">
    <source>
        <dbReference type="ARBA" id="ARBA00004282"/>
    </source>
</evidence>
<feature type="compositionally biased region" description="Low complexity" evidence="10">
    <location>
        <begin position="303"/>
        <end position="328"/>
    </location>
</feature>
<evidence type="ECO:0000256" key="2">
    <source>
        <dbReference type="ARBA" id="ARBA00004496"/>
    </source>
</evidence>
<evidence type="ECO:0000313" key="12">
    <source>
        <dbReference type="EMBL" id="TFK26585.1"/>
    </source>
</evidence>
<evidence type="ECO:0000256" key="9">
    <source>
        <dbReference type="PROSITE-ProRule" id="PRU00125"/>
    </source>
</evidence>
<feature type="compositionally biased region" description="Low complexity" evidence="10">
    <location>
        <begin position="155"/>
        <end position="164"/>
    </location>
</feature>
<evidence type="ECO:0000256" key="7">
    <source>
        <dbReference type="ARBA" id="ARBA00022949"/>
    </source>
</evidence>
<feature type="compositionally biased region" description="Polar residues" evidence="10">
    <location>
        <begin position="415"/>
        <end position="445"/>
    </location>
</feature>
<sequence length="1978" mass="216375">MSHNAYYQQPQQPQQSQGFAYYQQPQQPQNIYQQLGQPQPQPHLQRIAAYQPPAQAQGYQQYPHQQPPPQQLNQGYGAPPYGHHSYSAPTPQPPSVNQYPSRPQSTYIPTASYDATNQGYIEQIQQPIQHPIQQNVQQSIQQHVQQPIQQPIRQPIQPQSFQQPQQPPAPIQTYQPPQQIHQALNLPSTGAPISQSTISPQQLPQTGVPLSGSRPPLSQSALLAQQVRVQQIQAAAAAARNSVPPTPQSSFVPSNTGSSLNQVPQTPSKRPLPKPGNASVKPPTGLPSGSTGRPISMPPQLNTSSSTGGTSPSKTLQSRPQSQLLSSSATSGEASPTKSRPLPGTPAKLDTGGLSKRMTVDLGRISGLPVTSSTFGGNIQLGERSRPPSPIKLQNPSDGSQGPPQLPALGFEPSSHASGSLSRTTTMATGNFNRSDGSARSQGQENLPKRRASPPRFSSPSNSPVKEQPDSRFSGSHGTTLREESPNKVFSNNPPTTRHSQGNALNDMQAAKMNALQTITDTSPATTTMSSGSSSASSPTKKFTPMWKRTIPDYPAPVFGYASGMVAEPFTKPNASSNPTTAGSSTKVAGTSVSPHATPTGKGKAVDATTPKGKITIRGIPNTEKDGSPSMLPYLHPTPPGAKNQSHTQGRLAQSQHQQSKQQQSHGYSQAHSMQQNPQVAQVKGHRQQVQQEETTEEEETGEEEEDEEEDEYMDAAYEYEGSDASSESGQQQYRQRRGPDPKVLKARSQREEPSSSSRMSAMQHASYVEQPQRRKGSNLRDRYTGEREEQDEEEDEEDDGDDIYEERRPRSKRRATNYDYDQDDDYDDTPTKFKAPSSSQTRAVLSKVKGGKLVKSNPIKMRLRTGETPSPPRSAPAASSRARHRSRGSESDGFVVVDASPTKARVRGRSVARSEDDWEQLQLREEWENQKQKEAQKERARSRGHSKRRAYVDEEEEDEDGDIYEEEPERKGVNIKAKRKVSLHRRERATAQMYEDENGGDAREHDRGRGSGHRRERSERYDDQYQQQQQMPVQQRRGQSEHRRMASNYQDAEESDSAAKDHYTSRGSPVKFGGGSGSPIKSSSPTKASGYAVGGHPTIKMVQNLDDHRNMPYNYPSSPTKEGLKDGHDNGYNRPTPNPPPPQYEKGGYQQQPSDVKQRWMGRQHVRDASMDSSTSHRSTASSSASVVARSLSEFPPPPTHPSSPRPYLRLGLKSKKSYHSDDQASSAGAESEDGDGYSQQQGSRLPNPPDASTSPRKLVKGRPVPSLPPSPTKGQGYGYQAHQNQPEYLQSRKNEGVKALASKFNNVTNTGNGYQQQQQQQPPTSARAREGSPRKLPPTPNSAGGQSQGGWPKSAPPQRAPIYEHAGHNGYVGGHASAPSPAPSSSSSISSSSSVKPPLPPRPNPSPALTRFGKNIAGDGQQNPQQIFPSNSNTLTMHKNTSSGNLHHRGMQQPTGNGGQVRGEVARDRVKLKGGYDALDEPPPRSLRTPSPAPSAGSASTSVSHFAANHYTGQQQQQQQQQHRRGQSMYAQSSPQPQPQPRSRPQSQVYGNSNNAYGASSGSFSPASDLAISVAPEIPGVLNRHTPLPEFRKQQDIQCPAPVGGRDKTANIFKMEEEETQMDMNQRNQQPQKVRTAARRQLPNPTGGGHGSIPKINFDFGHSNGQSSSSPNVPSIQIMVEDGPPSKPNNHNIPTISFDSFGGPQVPTINEPQNTGVPKVNIFEVPGVSVSGPEFEDNPKPRSRGAPPPPQQQQHSRGPSRTQGRTGGLICAGCEGPIIGRIVAAMGVRWHPQCFKCTVCQELLEHVSSYEHDGRPYCHLDYHENFAPKCYSCKTAIIEEQFISLDDPALGKRTYHMEHFFCAECGDPFMTPSMARAAKGGELALSGDGDFEGFTVYKGHPYCEPCHVRLRLPKCKKCKNSIRDHERAVEALGGKWCWSCFVCQGCHTPFEDPSFYERDKNPYCESCFTIILRNEV</sequence>
<feature type="compositionally biased region" description="Low complexity" evidence="10">
    <location>
        <begin position="48"/>
        <end position="64"/>
    </location>
</feature>
<keyword evidence="5" id="KW-0677">Repeat</keyword>
<feature type="compositionally biased region" description="Basic and acidic residues" evidence="10">
    <location>
        <begin position="1123"/>
        <end position="1132"/>
    </location>
</feature>
<evidence type="ECO:0000256" key="3">
    <source>
        <dbReference type="ARBA" id="ARBA00022490"/>
    </source>
</evidence>
<evidence type="ECO:0000256" key="8">
    <source>
        <dbReference type="ARBA" id="ARBA00023038"/>
    </source>
</evidence>
<feature type="compositionally biased region" description="Low complexity" evidence="10">
    <location>
        <begin position="1378"/>
        <end position="1398"/>
    </location>
</feature>
<feature type="compositionally biased region" description="Low complexity" evidence="10">
    <location>
        <begin position="454"/>
        <end position="464"/>
    </location>
</feature>
<feature type="compositionally biased region" description="Polar residues" evidence="10">
    <location>
        <begin position="573"/>
        <end position="597"/>
    </location>
</feature>
<feature type="compositionally biased region" description="Polar residues" evidence="10">
    <location>
        <begin position="1665"/>
        <end position="1677"/>
    </location>
</feature>
<feature type="compositionally biased region" description="Acidic residues" evidence="10">
    <location>
        <begin position="694"/>
        <end position="714"/>
    </location>
</feature>
<dbReference type="SUPFAM" id="SSF57716">
    <property type="entry name" value="Glucocorticoid receptor-like (DNA-binding domain)"/>
    <property type="match status" value="4"/>
</dbReference>
<feature type="compositionally biased region" description="Polar residues" evidence="10">
    <location>
        <begin position="643"/>
        <end position="653"/>
    </location>
</feature>
<feature type="compositionally biased region" description="Low complexity" evidence="10">
    <location>
        <begin position="1172"/>
        <end position="1195"/>
    </location>
</feature>
<dbReference type="CDD" id="cd08368">
    <property type="entry name" value="LIM"/>
    <property type="match status" value="3"/>
</dbReference>
<feature type="region of interest" description="Disordered" evidence="10">
    <location>
        <begin position="155"/>
        <end position="174"/>
    </location>
</feature>
<evidence type="ECO:0000256" key="6">
    <source>
        <dbReference type="ARBA" id="ARBA00022833"/>
    </source>
</evidence>
<dbReference type="OrthoDB" id="15567at2759"/>
<feature type="domain" description="LIM zinc-binding" evidence="11">
    <location>
        <begin position="1915"/>
        <end position="1976"/>
    </location>
</feature>
<feature type="region of interest" description="Disordered" evidence="10">
    <location>
        <begin position="1"/>
        <end position="110"/>
    </location>
</feature>
<feature type="compositionally biased region" description="Low complexity" evidence="10">
    <location>
        <begin position="522"/>
        <end position="540"/>
    </location>
</feature>
<organism evidence="12 13">
    <name type="scientific">Coprinopsis marcescibilis</name>
    <name type="common">Agaric fungus</name>
    <name type="synonym">Psathyrella marcescibilis</name>
    <dbReference type="NCBI Taxonomy" id="230819"/>
    <lineage>
        <taxon>Eukaryota</taxon>
        <taxon>Fungi</taxon>
        <taxon>Dikarya</taxon>
        <taxon>Basidiomycota</taxon>
        <taxon>Agaricomycotina</taxon>
        <taxon>Agaricomycetes</taxon>
        <taxon>Agaricomycetidae</taxon>
        <taxon>Agaricales</taxon>
        <taxon>Agaricineae</taxon>
        <taxon>Psathyrellaceae</taxon>
        <taxon>Coprinopsis</taxon>
    </lineage>
</organism>
<evidence type="ECO:0000313" key="13">
    <source>
        <dbReference type="Proteomes" id="UP000307440"/>
    </source>
</evidence>
<keyword evidence="4 9" id="KW-0479">Metal-binding</keyword>
<keyword evidence="3" id="KW-0963">Cytoplasm</keyword>
<feature type="compositionally biased region" description="Acidic residues" evidence="10">
    <location>
        <begin position="954"/>
        <end position="968"/>
    </location>
</feature>
<feature type="compositionally biased region" description="Polar residues" evidence="10">
    <location>
        <begin position="188"/>
        <end position="205"/>
    </location>
</feature>
<feature type="compositionally biased region" description="Polar residues" evidence="10">
    <location>
        <begin position="1239"/>
        <end position="1257"/>
    </location>
</feature>
<keyword evidence="13" id="KW-1185">Reference proteome</keyword>
<accession>A0A5C3L1J3</accession>
<feature type="region of interest" description="Disordered" evidence="10">
    <location>
        <begin position="188"/>
        <end position="217"/>
    </location>
</feature>
<dbReference type="Gene3D" id="2.10.110.10">
    <property type="entry name" value="Cysteine Rich Protein"/>
    <property type="match status" value="3"/>
</dbReference>
<evidence type="ECO:0000256" key="4">
    <source>
        <dbReference type="ARBA" id="ARBA00022723"/>
    </source>
</evidence>
<reference evidence="12 13" key="1">
    <citation type="journal article" date="2019" name="Nat. Ecol. Evol.">
        <title>Megaphylogeny resolves global patterns of mushroom evolution.</title>
        <authorList>
            <person name="Varga T."/>
            <person name="Krizsan K."/>
            <person name="Foldi C."/>
            <person name="Dima B."/>
            <person name="Sanchez-Garcia M."/>
            <person name="Sanchez-Ramirez S."/>
            <person name="Szollosi G.J."/>
            <person name="Szarkandi J.G."/>
            <person name="Papp V."/>
            <person name="Albert L."/>
            <person name="Andreopoulos W."/>
            <person name="Angelini C."/>
            <person name="Antonin V."/>
            <person name="Barry K.W."/>
            <person name="Bougher N.L."/>
            <person name="Buchanan P."/>
            <person name="Buyck B."/>
            <person name="Bense V."/>
            <person name="Catcheside P."/>
            <person name="Chovatia M."/>
            <person name="Cooper J."/>
            <person name="Damon W."/>
            <person name="Desjardin D."/>
            <person name="Finy P."/>
            <person name="Geml J."/>
            <person name="Haridas S."/>
            <person name="Hughes K."/>
            <person name="Justo A."/>
            <person name="Karasinski D."/>
            <person name="Kautmanova I."/>
            <person name="Kiss B."/>
            <person name="Kocsube S."/>
            <person name="Kotiranta H."/>
            <person name="LaButti K.M."/>
            <person name="Lechner B.E."/>
            <person name="Liimatainen K."/>
            <person name="Lipzen A."/>
            <person name="Lukacs Z."/>
            <person name="Mihaltcheva S."/>
            <person name="Morgado L.N."/>
            <person name="Niskanen T."/>
            <person name="Noordeloos M.E."/>
            <person name="Ohm R.A."/>
            <person name="Ortiz-Santana B."/>
            <person name="Ovrebo C."/>
            <person name="Racz N."/>
            <person name="Riley R."/>
            <person name="Savchenko A."/>
            <person name="Shiryaev A."/>
            <person name="Soop K."/>
            <person name="Spirin V."/>
            <person name="Szebenyi C."/>
            <person name="Tomsovsky M."/>
            <person name="Tulloss R.E."/>
            <person name="Uehling J."/>
            <person name="Grigoriev I.V."/>
            <person name="Vagvolgyi C."/>
            <person name="Papp T."/>
            <person name="Martin F.M."/>
            <person name="Miettinen O."/>
            <person name="Hibbett D.S."/>
            <person name="Nagy L.G."/>
        </authorList>
    </citation>
    <scope>NUCLEOTIDE SEQUENCE [LARGE SCALE GENOMIC DNA]</scope>
    <source>
        <strain evidence="12 13">CBS 121175</strain>
    </source>
</reference>
<comment type="subcellular location">
    <subcellularLocation>
        <location evidence="1">Cell junction</location>
    </subcellularLocation>
    <subcellularLocation>
        <location evidence="2">Cytoplasm</location>
    </subcellularLocation>
</comment>
<dbReference type="EMBL" id="ML210173">
    <property type="protein sequence ID" value="TFK26585.1"/>
    <property type="molecule type" value="Genomic_DNA"/>
</dbReference>
<feature type="compositionally biased region" description="Pro residues" evidence="10">
    <location>
        <begin position="1399"/>
        <end position="1408"/>
    </location>
</feature>
<dbReference type="GO" id="GO:0005737">
    <property type="term" value="C:cytoplasm"/>
    <property type="evidence" value="ECO:0007669"/>
    <property type="project" value="UniProtKB-SubCell"/>
</dbReference>
<feature type="compositionally biased region" description="Polar residues" evidence="10">
    <location>
        <begin position="488"/>
        <end position="506"/>
    </location>
</feature>
<feature type="compositionally biased region" description="Low complexity" evidence="10">
    <location>
        <begin position="654"/>
        <end position="670"/>
    </location>
</feature>
<dbReference type="InterPro" id="IPR017351">
    <property type="entry name" value="PINCH-1-4-like"/>
</dbReference>
<dbReference type="GO" id="GO:0030695">
    <property type="term" value="F:GTPase regulator activity"/>
    <property type="evidence" value="ECO:0007669"/>
    <property type="project" value="UniProtKB-ARBA"/>
</dbReference>
<gene>
    <name evidence="12" type="ORF">FA15DRAFT_615514</name>
</gene>
<feature type="compositionally biased region" description="Polar residues" evidence="10">
    <location>
        <begin position="95"/>
        <end position="110"/>
    </location>
</feature>
<name>A0A5C3L1J3_COPMA</name>
<feature type="compositionally biased region" description="Low complexity" evidence="10">
    <location>
        <begin position="1"/>
        <end position="38"/>
    </location>
</feature>
<feature type="region of interest" description="Disordered" evidence="10">
    <location>
        <begin position="1622"/>
        <end position="1696"/>
    </location>
</feature>
<feature type="compositionally biased region" description="Low complexity" evidence="10">
    <location>
        <begin position="755"/>
        <end position="767"/>
    </location>
</feature>
<dbReference type="STRING" id="230819.A0A5C3L1J3"/>
<dbReference type="PROSITE" id="PS50023">
    <property type="entry name" value="LIM_DOMAIN_2"/>
    <property type="match status" value="2"/>
</dbReference>
<feature type="compositionally biased region" description="Low complexity" evidence="10">
    <location>
        <begin position="1025"/>
        <end position="1038"/>
    </location>
</feature>
<evidence type="ECO:0000256" key="5">
    <source>
        <dbReference type="ARBA" id="ARBA00022737"/>
    </source>
</evidence>
<feature type="compositionally biased region" description="Low complexity" evidence="10">
    <location>
        <begin position="1496"/>
        <end position="1506"/>
    </location>
</feature>
<dbReference type="GO" id="GO:0046872">
    <property type="term" value="F:metal ion binding"/>
    <property type="evidence" value="ECO:0007669"/>
    <property type="project" value="UniProtKB-KW"/>
</dbReference>
<evidence type="ECO:0000259" key="11">
    <source>
        <dbReference type="PROSITE" id="PS50023"/>
    </source>
</evidence>
<proteinExistence type="predicted"/>
<dbReference type="PROSITE" id="PS50096">
    <property type="entry name" value="IQ"/>
    <property type="match status" value="1"/>
</dbReference>
<feature type="compositionally biased region" description="Basic and acidic residues" evidence="10">
    <location>
        <begin position="1001"/>
        <end position="1010"/>
    </location>
</feature>
<feature type="compositionally biased region" description="Polar residues" evidence="10">
    <location>
        <begin position="1422"/>
        <end position="1447"/>
    </location>
</feature>
<feature type="compositionally biased region" description="Basic and acidic residues" evidence="10">
    <location>
        <begin position="923"/>
        <end position="942"/>
    </location>
</feature>
<feature type="compositionally biased region" description="Polar residues" evidence="10">
    <location>
        <begin position="1305"/>
        <end position="1316"/>
    </location>
</feature>
<feature type="compositionally biased region" description="Basic and acidic residues" evidence="10">
    <location>
        <begin position="738"/>
        <end position="754"/>
    </location>
</feature>
<feature type="region of interest" description="Disordered" evidence="10">
    <location>
        <begin position="238"/>
        <end position="546"/>
    </location>
</feature>